<organism evidence="1">
    <name type="scientific">Nicotiana tabacum</name>
    <name type="common">Common tobacco</name>
    <dbReference type="NCBI Taxonomy" id="4097"/>
    <lineage>
        <taxon>Eukaryota</taxon>
        <taxon>Viridiplantae</taxon>
        <taxon>Streptophyta</taxon>
        <taxon>Embryophyta</taxon>
        <taxon>Tracheophyta</taxon>
        <taxon>Spermatophyta</taxon>
        <taxon>Magnoliopsida</taxon>
        <taxon>eudicotyledons</taxon>
        <taxon>Gunneridae</taxon>
        <taxon>Pentapetalae</taxon>
        <taxon>asterids</taxon>
        <taxon>lamiids</taxon>
        <taxon>Solanales</taxon>
        <taxon>Solanaceae</taxon>
        <taxon>Nicotianoideae</taxon>
        <taxon>Nicotianeae</taxon>
        <taxon>Nicotiana</taxon>
    </lineage>
</organism>
<protein>
    <submittedName>
        <fullName evidence="1">Uncharacterized mitochondrial protein AtMg00810-like</fullName>
    </submittedName>
</protein>
<dbReference type="OrthoDB" id="414945at2759"/>
<dbReference type="PaxDb" id="4097-A0A1S4B4V1"/>
<dbReference type="STRING" id="4097.A0A1S4B4V1"/>
<dbReference type="KEGG" id="nta:107804486"/>
<dbReference type="CDD" id="cd09272">
    <property type="entry name" value="RNase_HI_RT_Ty1"/>
    <property type="match status" value="1"/>
</dbReference>
<reference evidence="1" key="1">
    <citation type="submission" date="2025-08" db="UniProtKB">
        <authorList>
            <consortium name="RefSeq"/>
        </authorList>
    </citation>
    <scope>IDENTIFICATION</scope>
</reference>
<dbReference type="AlphaFoldDB" id="A0A1S4B4V1"/>
<dbReference type="PANTHER" id="PTHR11439:SF447">
    <property type="entry name" value="REVERSE TRANSCRIPTASE TY1_COPIA-TYPE DOMAIN-CONTAINING PROTEIN"/>
    <property type="match status" value="1"/>
</dbReference>
<name>A0A1S4B4V1_TOBAC</name>
<dbReference type="RefSeq" id="XP_016483874.1">
    <property type="nucleotide sequence ID" value="XM_016628388.1"/>
</dbReference>
<dbReference type="PANTHER" id="PTHR11439">
    <property type="entry name" value="GAG-POL-RELATED RETROTRANSPOSON"/>
    <property type="match status" value="1"/>
</dbReference>
<dbReference type="InterPro" id="IPR043502">
    <property type="entry name" value="DNA/RNA_pol_sf"/>
</dbReference>
<sequence>MFLHAEFQIKDLGDLSFFLGMEVLREPQSLILSQLNFTLELLSEFDCLAERPASSPLDPTCKLFAGVGDPIPDPSFYHCLLGKLNFLTHTRPDLSFVVQHLSQFMQDPRFPHLDAAKHCLRYLLKDPGLGLFMTSSPSFDLLAFCDSDWVPVLILAAPSVAEYRSMRRVVAELTWLVRLLSDLSLPPSLPVPLHSDSQAAIYIAKNPVFYECTKHMELDCHFFW</sequence>
<gene>
    <name evidence="1" type="primary">LOC107804486</name>
</gene>
<accession>A0A1S4B4V1</accession>
<proteinExistence type="predicted"/>
<dbReference type="SUPFAM" id="SSF56672">
    <property type="entry name" value="DNA/RNA polymerases"/>
    <property type="match status" value="1"/>
</dbReference>
<evidence type="ECO:0000313" key="1">
    <source>
        <dbReference type="RefSeq" id="XP_016483874.1"/>
    </source>
</evidence>